<dbReference type="GO" id="GO:0048306">
    <property type="term" value="F:calcium-dependent protein binding"/>
    <property type="evidence" value="ECO:0007669"/>
    <property type="project" value="UniProtKB-ARBA"/>
</dbReference>
<organism evidence="8 9">
    <name type="scientific">[Candida] subhashii</name>
    <dbReference type="NCBI Taxonomy" id="561895"/>
    <lineage>
        <taxon>Eukaryota</taxon>
        <taxon>Fungi</taxon>
        <taxon>Dikarya</taxon>
        <taxon>Ascomycota</taxon>
        <taxon>Saccharomycotina</taxon>
        <taxon>Pichiomycetes</taxon>
        <taxon>Debaryomycetaceae</taxon>
        <taxon>Spathaspora</taxon>
    </lineage>
</organism>
<protein>
    <recommendedName>
        <fullName evidence="7">EF-hand domain-containing protein</fullName>
    </recommendedName>
</protein>
<comment type="subcellular location">
    <subcellularLocation>
        <location evidence="1">Cytoplasm</location>
    </subcellularLocation>
</comment>
<keyword evidence="9" id="KW-1185">Reference proteome</keyword>
<evidence type="ECO:0000256" key="2">
    <source>
        <dbReference type="ARBA" id="ARBA00022490"/>
    </source>
</evidence>
<keyword evidence="5" id="KW-0106">Calcium</keyword>
<feature type="domain" description="EF-hand" evidence="7">
    <location>
        <begin position="180"/>
        <end position="215"/>
    </location>
</feature>
<evidence type="ECO:0000256" key="3">
    <source>
        <dbReference type="ARBA" id="ARBA00022723"/>
    </source>
</evidence>
<dbReference type="PANTHER" id="PTHR46212">
    <property type="entry name" value="PEFLIN"/>
    <property type="match status" value="1"/>
</dbReference>
<keyword evidence="4" id="KW-0677">Repeat</keyword>
<name>A0A8J5QXD2_9ASCO</name>
<dbReference type="Proteomes" id="UP000694255">
    <property type="component" value="Unassembled WGS sequence"/>
</dbReference>
<dbReference type="InterPro" id="IPR051426">
    <property type="entry name" value="Peflin/Sorcin_CaBP"/>
</dbReference>
<dbReference type="InterPro" id="IPR018247">
    <property type="entry name" value="EF_Hand_1_Ca_BS"/>
</dbReference>
<accession>A0A8J5QXD2</accession>
<dbReference type="GO" id="GO:0005509">
    <property type="term" value="F:calcium ion binding"/>
    <property type="evidence" value="ECO:0007669"/>
    <property type="project" value="InterPro"/>
</dbReference>
<evidence type="ECO:0000313" key="9">
    <source>
        <dbReference type="Proteomes" id="UP000694255"/>
    </source>
</evidence>
<evidence type="ECO:0000256" key="6">
    <source>
        <dbReference type="SAM" id="MobiDB-lite"/>
    </source>
</evidence>
<evidence type="ECO:0000256" key="5">
    <source>
        <dbReference type="ARBA" id="ARBA00022837"/>
    </source>
</evidence>
<reference evidence="8 9" key="1">
    <citation type="journal article" date="2021" name="DNA Res.">
        <title>Genome analysis of Candida subhashii reveals its hybrid nature and dual mitochondrial genome conformations.</title>
        <authorList>
            <person name="Mixao V."/>
            <person name="Hegedusova E."/>
            <person name="Saus E."/>
            <person name="Pryszcz L.P."/>
            <person name="Cillingova A."/>
            <person name="Nosek J."/>
            <person name="Gabaldon T."/>
        </authorList>
    </citation>
    <scope>NUCLEOTIDE SEQUENCE [LARGE SCALE GENOMIC DNA]</scope>
    <source>
        <strain evidence="8 9">CBS 10753</strain>
    </source>
</reference>
<dbReference type="EMBL" id="JAGSYN010000003">
    <property type="protein sequence ID" value="KAG7666427.1"/>
    <property type="molecule type" value="Genomic_DNA"/>
</dbReference>
<keyword evidence="2" id="KW-0963">Cytoplasm</keyword>
<dbReference type="Pfam" id="PF13405">
    <property type="entry name" value="EF-hand_6"/>
    <property type="match status" value="1"/>
</dbReference>
<feature type="region of interest" description="Disordered" evidence="6">
    <location>
        <begin position="1"/>
        <end position="24"/>
    </location>
</feature>
<dbReference type="Pfam" id="PF13202">
    <property type="entry name" value="EF-hand_5"/>
    <property type="match status" value="1"/>
</dbReference>
<dbReference type="GeneID" id="73466837"/>
<dbReference type="RefSeq" id="XP_049266655.1">
    <property type="nucleotide sequence ID" value="XM_049406913.1"/>
</dbReference>
<dbReference type="PROSITE" id="PS50222">
    <property type="entry name" value="EF_HAND_2"/>
    <property type="match status" value="2"/>
</dbReference>
<dbReference type="PANTHER" id="PTHR46212:SF3">
    <property type="entry name" value="GH27120P"/>
    <property type="match status" value="1"/>
</dbReference>
<dbReference type="InterPro" id="IPR002048">
    <property type="entry name" value="EF_hand_dom"/>
</dbReference>
<comment type="caution">
    <text evidence="8">The sequence shown here is derived from an EMBL/GenBank/DDBJ whole genome shotgun (WGS) entry which is preliminary data.</text>
</comment>
<evidence type="ECO:0000256" key="4">
    <source>
        <dbReference type="ARBA" id="ARBA00022737"/>
    </source>
</evidence>
<gene>
    <name evidence="8" type="ORF">J8A68_000036</name>
</gene>
<evidence type="ECO:0000259" key="7">
    <source>
        <dbReference type="PROSITE" id="PS50222"/>
    </source>
</evidence>
<keyword evidence="3" id="KW-0479">Metal-binding</keyword>
<dbReference type="OrthoDB" id="186625at2759"/>
<dbReference type="GO" id="GO:0005737">
    <property type="term" value="C:cytoplasm"/>
    <property type="evidence" value="ECO:0007669"/>
    <property type="project" value="UniProtKB-SubCell"/>
</dbReference>
<dbReference type="AlphaFoldDB" id="A0A8J5QXD2"/>
<feature type="domain" description="EF-hand" evidence="7">
    <location>
        <begin position="113"/>
        <end position="148"/>
    </location>
</feature>
<dbReference type="PROSITE" id="PS00018">
    <property type="entry name" value="EF_HAND_1"/>
    <property type="match status" value="2"/>
</dbReference>
<evidence type="ECO:0000256" key="1">
    <source>
        <dbReference type="ARBA" id="ARBA00004496"/>
    </source>
</evidence>
<proteinExistence type="predicted"/>
<evidence type="ECO:0000313" key="8">
    <source>
        <dbReference type="EMBL" id="KAG7666427.1"/>
    </source>
</evidence>
<sequence>MTSNELPPQPSPKDAATSIGSNGQVVYKSPPKILYAVADSKGAPSNPVQFVPQVEVENEPAVNYVPFQYAGSQSCHTYLLCDQPVKIEPVVEKPPPEPKKEVKKVEKKINTTVFDMDLRELFDSVDTNKSGKISARELGNALSNFDKTRFQNSTIGLLIHLFGSRKTRTINFEQFVELWEYLLTYRKLFVQADMNMSGDISFGEFLRILEQIEFHLEIDITLDLFLRYSHKTNGGAGSLKFDCFIEILELLRKLAK</sequence>
<dbReference type="SMART" id="SM00054">
    <property type="entry name" value="EFh"/>
    <property type="match status" value="2"/>
</dbReference>